<dbReference type="GO" id="GO:0030162">
    <property type="term" value="P:regulation of proteolysis"/>
    <property type="evidence" value="ECO:0007669"/>
    <property type="project" value="TreeGrafter"/>
</dbReference>
<dbReference type="GO" id="GO:0005543">
    <property type="term" value="F:phospholipid binding"/>
    <property type="evidence" value="ECO:0007669"/>
    <property type="project" value="TreeGrafter"/>
</dbReference>
<dbReference type="CDD" id="cd00866">
    <property type="entry name" value="PEBP_euk"/>
    <property type="match status" value="1"/>
</dbReference>
<gene>
    <name evidence="1" type="ORF">BN1708_013899</name>
</gene>
<dbReference type="Gene3D" id="3.90.280.10">
    <property type="entry name" value="PEBP-like"/>
    <property type="match status" value="1"/>
</dbReference>
<dbReference type="InterPro" id="IPR008914">
    <property type="entry name" value="PEBP"/>
</dbReference>
<name>A0A0G4LQG6_VERLO</name>
<dbReference type="Proteomes" id="UP000044602">
    <property type="component" value="Unassembled WGS sequence"/>
</dbReference>
<dbReference type="InterPro" id="IPR035810">
    <property type="entry name" value="PEBP_euk"/>
</dbReference>
<feature type="non-terminal residue" evidence="1">
    <location>
        <position position="1"/>
    </location>
</feature>
<dbReference type="GO" id="GO:0046578">
    <property type="term" value="P:regulation of Ras protein signal transduction"/>
    <property type="evidence" value="ECO:0007669"/>
    <property type="project" value="TreeGrafter"/>
</dbReference>
<organism evidence="1 2">
    <name type="scientific">Verticillium longisporum</name>
    <name type="common">Verticillium dahliae var. longisporum</name>
    <dbReference type="NCBI Taxonomy" id="100787"/>
    <lineage>
        <taxon>Eukaryota</taxon>
        <taxon>Fungi</taxon>
        <taxon>Dikarya</taxon>
        <taxon>Ascomycota</taxon>
        <taxon>Pezizomycotina</taxon>
        <taxon>Sordariomycetes</taxon>
        <taxon>Hypocreomycetidae</taxon>
        <taxon>Glomerellales</taxon>
        <taxon>Plectosphaerellaceae</taxon>
        <taxon>Verticillium</taxon>
    </lineage>
</organism>
<dbReference type="PANTHER" id="PTHR11362:SF148">
    <property type="entry name" value="CARBOXYPEPTIDASE Y INHIBITOR"/>
    <property type="match status" value="1"/>
</dbReference>
<proteinExistence type="predicted"/>
<protein>
    <recommendedName>
        <fullName evidence="3">Phosphatidylethanolamine-binding protein</fullName>
    </recommendedName>
</protein>
<dbReference type="InterPro" id="IPR036610">
    <property type="entry name" value="PEBP-like_sf"/>
</dbReference>
<evidence type="ECO:0000313" key="2">
    <source>
        <dbReference type="Proteomes" id="UP000044602"/>
    </source>
</evidence>
<dbReference type="AlphaFoldDB" id="A0A0G4LQG6"/>
<evidence type="ECO:0000313" key="1">
    <source>
        <dbReference type="EMBL" id="CRK24258.1"/>
    </source>
</evidence>
<dbReference type="SUPFAM" id="SSF49777">
    <property type="entry name" value="PEBP-like"/>
    <property type="match status" value="1"/>
</dbReference>
<dbReference type="STRING" id="100787.A0A0G4LQG6"/>
<keyword evidence="2" id="KW-1185">Reference proteome</keyword>
<dbReference type="GO" id="GO:0030414">
    <property type="term" value="F:peptidase inhibitor activity"/>
    <property type="evidence" value="ECO:0007669"/>
    <property type="project" value="TreeGrafter"/>
</dbReference>
<accession>A0A0G4LQG6</accession>
<dbReference type="PANTHER" id="PTHR11362">
    <property type="entry name" value="PHOSPHATIDYLETHANOLAMINE-BINDING PROTEIN"/>
    <property type="match status" value="1"/>
</dbReference>
<dbReference type="EMBL" id="CVQH01016891">
    <property type="protein sequence ID" value="CRK24258.1"/>
    <property type="molecule type" value="Genomic_DNA"/>
</dbReference>
<evidence type="ECO:0008006" key="3">
    <source>
        <dbReference type="Google" id="ProtNLM"/>
    </source>
</evidence>
<reference evidence="1 2" key="1">
    <citation type="submission" date="2015-05" db="EMBL/GenBank/DDBJ databases">
        <authorList>
            <person name="Wang D.B."/>
            <person name="Wang M."/>
        </authorList>
    </citation>
    <scope>NUCLEOTIDE SEQUENCE [LARGE SCALE GENOMIC DNA]</scope>
    <source>
        <strain evidence="1">VL1</strain>
    </source>
</reference>
<sequence>ESGQPHFKLTPSKPQSPMRGISFMTMATLALAHLSLARLANQKVIASDNDDMTEVHEALFQAGIIPNVISEFQPVLGLSASWSKDVAVSLGNSLDPSALSSPPSVHLEKANSVSSLEADKSYVPTLTDPDAPSRDDPKWGEFCHWIATGLSISASASKLEDVLEYKPPAPPEKTGPHRYVLIAFVPANGTTEPLNLSKPRDRKHWGASAPGHGVKDWAHANGLVPIAANFFYAQNKKQ</sequence>
<dbReference type="Pfam" id="PF01161">
    <property type="entry name" value="PBP"/>
    <property type="match status" value="1"/>
</dbReference>